<evidence type="ECO:0000256" key="1">
    <source>
        <dbReference type="ARBA" id="ARBA00005230"/>
    </source>
</evidence>
<dbReference type="RefSeq" id="WP_054773076.1">
    <property type="nucleotide sequence ID" value="NZ_AP019782.1"/>
</dbReference>
<comment type="similarity">
    <text evidence="1">Belongs to the CcdB toxin family.</text>
</comment>
<gene>
    <name evidence="8" type="ORF">MoryE10_25720</name>
</gene>
<dbReference type="Proteomes" id="UP000824988">
    <property type="component" value="Chromosome"/>
</dbReference>
<evidence type="ECO:0000256" key="7">
    <source>
        <dbReference type="ARBA" id="ARBA00033135"/>
    </source>
</evidence>
<dbReference type="InterPro" id="IPR002712">
    <property type="entry name" value="CcdB"/>
</dbReference>
<evidence type="ECO:0000313" key="8">
    <source>
        <dbReference type="EMBL" id="BBL71966.1"/>
    </source>
</evidence>
<sequence>MAQFDVHRNTGRHRETIPYVVVVQSSMYDGYRRRVVVPLADKALLGAVSDGGFNPSFTIENSEVVLHPLEIVSIPKEQLGPWVASLAEEGEAILQALDQLLSRTWQ</sequence>
<dbReference type="AlphaFoldDB" id="A0A8D5AJ22"/>
<organism evidence="8 9">
    <name type="scientific">Methylogaea oryzae</name>
    <dbReference type="NCBI Taxonomy" id="1295382"/>
    <lineage>
        <taxon>Bacteria</taxon>
        <taxon>Pseudomonadati</taxon>
        <taxon>Pseudomonadota</taxon>
        <taxon>Gammaproteobacteria</taxon>
        <taxon>Methylococcales</taxon>
        <taxon>Methylococcaceae</taxon>
        <taxon>Methylogaea</taxon>
    </lineage>
</organism>
<evidence type="ECO:0000256" key="3">
    <source>
        <dbReference type="ARBA" id="ARBA00022491"/>
    </source>
</evidence>
<evidence type="ECO:0000256" key="5">
    <source>
        <dbReference type="ARBA" id="ARBA00023163"/>
    </source>
</evidence>
<dbReference type="GO" id="GO:0008657">
    <property type="term" value="F:DNA topoisomerase type II (double strand cut, ATP-hydrolyzing) inhibitor activity"/>
    <property type="evidence" value="ECO:0007669"/>
    <property type="project" value="InterPro"/>
</dbReference>
<dbReference type="Pfam" id="PF01845">
    <property type="entry name" value="CcdB"/>
    <property type="match status" value="1"/>
</dbReference>
<keyword evidence="3" id="KW-0678">Repressor</keyword>
<evidence type="ECO:0000256" key="4">
    <source>
        <dbReference type="ARBA" id="ARBA00023015"/>
    </source>
</evidence>
<evidence type="ECO:0000313" key="9">
    <source>
        <dbReference type="Proteomes" id="UP000824988"/>
    </source>
</evidence>
<keyword evidence="4" id="KW-0805">Transcription regulation</keyword>
<reference evidence="8" key="1">
    <citation type="submission" date="2019-06" db="EMBL/GenBank/DDBJ databases">
        <title>Complete genome sequence of Methylogaea oryzae strain JCM16910.</title>
        <authorList>
            <person name="Asakawa S."/>
        </authorList>
    </citation>
    <scope>NUCLEOTIDE SEQUENCE</scope>
    <source>
        <strain evidence="8">E10</strain>
    </source>
</reference>
<evidence type="ECO:0000256" key="2">
    <source>
        <dbReference type="ARBA" id="ARBA00015075"/>
    </source>
</evidence>
<dbReference type="SUPFAM" id="SSF50118">
    <property type="entry name" value="Cell growth inhibitor/plasmid maintenance toxic component"/>
    <property type="match status" value="1"/>
</dbReference>
<dbReference type="InterPro" id="IPR011067">
    <property type="entry name" value="Plasmid_toxin/cell-grow_inhib"/>
</dbReference>
<keyword evidence="9" id="KW-1185">Reference proteome</keyword>
<dbReference type="EMBL" id="AP019782">
    <property type="protein sequence ID" value="BBL71966.1"/>
    <property type="molecule type" value="Genomic_DNA"/>
</dbReference>
<protein>
    <recommendedName>
        <fullName evidence="2">Toxin CcdB</fullName>
    </recommendedName>
    <alternativeName>
        <fullName evidence="7">Cytotoxic protein CcdB</fullName>
    </alternativeName>
    <alternativeName>
        <fullName evidence="6">Protein LetD</fullName>
    </alternativeName>
</protein>
<dbReference type="GO" id="GO:0006276">
    <property type="term" value="P:plasmid maintenance"/>
    <property type="evidence" value="ECO:0007669"/>
    <property type="project" value="InterPro"/>
</dbReference>
<evidence type="ECO:0000256" key="6">
    <source>
        <dbReference type="ARBA" id="ARBA00029628"/>
    </source>
</evidence>
<accession>A0A8D5AJ22</accession>
<name>A0A8D5AJ22_9GAMM</name>
<dbReference type="Gene3D" id="2.30.30.110">
    <property type="match status" value="1"/>
</dbReference>
<keyword evidence="5" id="KW-0804">Transcription</keyword>
<dbReference type="KEGG" id="moz:MoryE10_25720"/>
<proteinExistence type="inferred from homology"/>